<feature type="domain" description="Response regulatory" evidence="5">
    <location>
        <begin position="153"/>
        <end position="271"/>
    </location>
</feature>
<protein>
    <recommendedName>
        <fullName evidence="1">diguanylate cyclase</fullName>
        <ecNumber evidence="1">2.7.7.65</ecNumber>
    </recommendedName>
</protein>
<dbReference type="PROSITE" id="PS50110">
    <property type="entry name" value="RESPONSE_REGULATORY"/>
    <property type="match status" value="2"/>
</dbReference>
<dbReference type="GO" id="GO:0052621">
    <property type="term" value="F:diguanylate cyclase activity"/>
    <property type="evidence" value="ECO:0007669"/>
    <property type="project" value="UniProtKB-EC"/>
</dbReference>
<keyword evidence="3" id="KW-0597">Phosphoprotein</keyword>
<feature type="region of interest" description="Disordered" evidence="4">
    <location>
        <begin position="449"/>
        <end position="474"/>
    </location>
</feature>
<dbReference type="PANTHER" id="PTHR45138">
    <property type="entry name" value="REGULATORY COMPONENTS OF SENSORY TRANSDUCTION SYSTEM"/>
    <property type="match status" value="1"/>
</dbReference>
<dbReference type="SUPFAM" id="SSF52172">
    <property type="entry name" value="CheY-like"/>
    <property type="match status" value="2"/>
</dbReference>
<feature type="domain" description="Response regulatory" evidence="5">
    <location>
        <begin position="4"/>
        <end position="120"/>
    </location>
</feature>
<dbReference type="InterPro" id="IPR050469">
    <property type="entry name" value="Diguanylate_Cyclase"/>
</dbReference>
<dbReference type="SMART" id="SM00448">
    <property type="entry name" value="REC"/>
    <property type="match status" value="2"/>
</dbReference>
<dbReference type="GO" id="GO:0043709">
    <property type="term" value="P:cell adhesion involved in single-species biofilm formation"/>
    <property type="evidence" value="ECO:0007669"/>
    <property type="project" value="TreeGrafter"/>
</dbReference>
<evidence type="ECO:0000313" key="8">
    <source>
        <dbReference type="Proteomes" id="UP000285908"/>
    </source>
</evidence>
<dbReference type="PANTHER" id="PTHR45138:SF9">
    <property type="entry name" value="DIGUANYLATE CYCLASE DGCM-RELATED"/>
    <property type="match status" value="1"/>
</dbReference>
<dbReference type="InterPro" id="IPR011006">
    <property type="entry name" value="CheY-like_superfamily"/>
</dbReference>
<dbReference type="EMBL" id="RQXX01000002">
    <property type="protein sequence ID" value="RVV98806.1"/>
    <property type="molecule type" value="Genomic_DNA"/>
</dbReference>
<keyword evidence="8" id="KW-1185">Reference proteome</keyword>
<dbReference type="InterPro" id="IPR029787">
    <property type="entry name" value="Nucleotide_cyclase"/>
</dbReference>
<evidence type="ECO:0000256" key="1">
    <source>
        <dbReference type="ARBA" id="ARBA00012528"/>
    </source>
</evidence>
<reference evidence="7 8" key="1">
    <citation type="submission" date="2018-11" db="EMBL/GenBank/DDBJ databases">
        <title>Mesobaculum littorinae gen. nov., sp. nov., isolated from Littorina scabra that represents a novel genus of the order Rhodobacteraceae.</title>
        <authorList>
            <person name="Li F."/>
        </authorList>
    </citation>
    <scope>NUCLEOTIDE SEQUENCE [LARGE SCALE GENOMIC DNA]</scope>
    <source>
        <strain evidence="7 8">M0103</strain>
    </source>
</reference>
<feature type="modified residue" description="4-aspartylphosphate" evidence="3">
    <location>
        <position position="53"/>
    </location>
</feature>
<dbReference type="SMART" id="SM00267">
    <property type="entry name" value="GGDEF"/>
    <property type="match status" value="1"/>
</dbReference>
<dbReference type="InterPro" id="IPR001789">
    <property type="entry name" value="Sig_transdc_resp-reg_receiver"/>
</dbReference>
<comment type="caution">
    <text evidence="7">The sequence shown here is derived from an EMBL/GenBank/DDBJ whole genome shotgun (WGS) entry which is preliminary data.</text>
</comment>
<dbReference type="Proteomes" id="UP000285908">
    <property type="component" value="Unassembled WGS sequence"/>
</dbReference>
<dbReference type="OrthoDB" id="9812260at2"/>
<dbReference type="CDD" id="cd01949">
    <property type="entry name" value="GGDEF"/>
    <property type="match status" value="1"/>
</dbReference>
<dbReference type="EC" id="2.7.7.65" evidence="1"/>
<dbReference type="Gene3D" id="3.30.70.270">
    <property type="match status" value="1"/>
</dbReference>
<comment type="caution">
    <text evidence="3">Lacks conserved residue(s) required for the propagation of feature annotation.</text>
</comment>
<name>A0A438AJH8_9RHOB</name>
<evidence type="ECO:0000256" key="2">
    <source>
        <dbReference type="ARBA" id="ARBA00034247"/>
    </source>
</evidence>
<feature type="domain" description="GGDEF" evidence="6">
    <location>
        <begin position="321"/>
        <end position="454"/>
    </location>
</feature>
<dbReference type="Gene3D" id="3.40.50.2300">
    <property type="match status" value="1"/>
</dbReference>
<dbReference type="InterPro" id="IPR000160">
    <property type="entry name" value="GGDEF_dom"/>
</dbReference>
<accession>A0A438AJH8</accession>
<dbReference type="GO" id="GO:0000160">
    <property type="term" value="P:phosphorelay signal transduction system"/>
    <property type="evidence" value="ECO:0007669"/>
    <property type="project" value="InterPro"/>
</dbReference>
<comment type="catalytic activity">
    <reaction evidence="2">
        <text>2 GTP = 3',3'-c-di-GMP + 2 diphosphate</text>
        <dbReference type="Rhea" id="RHEA:24898"/>
        <dbReference type="ChEBI" id="CHEBI:33019"/>
        <dbReference type="ChEBI" id="CHEBI:37565"/>
        <dbReference type="ChEBI" id="CHEBI:58805"/>
        <dbReference type="EC" id="2.7.7.65"/>
    </reaction>
</comment>
<gene>
    <name evidence="7" type="ORF">EKE94_07865</name>
</gene>
<evidence type="ECO:0000256" key="4">
    <source>
        <dbReference type="SAM" id="MobiDB-lite"/>
    </source>
</evidence>
<dbReference type="AlphaFoldDB" id="A0A438AJH8"/>
<dbReference type="Pfam" id="PF00072">
    <property type="entry name" value="Response_reg"/>
    <property type="match status" value="1"/>
</dbReference>
<evidence type="ECO:0000313" key="7">
    <source>
        <dbReference type="EMBL" id="RVV98806.1"/>
    </source>
</evidence>
<dbReference type="NCBIfam" id="TIGR00254">
    <property type="entry name" value="GGDEF"/>
    <property type="match status" value="1"/>
</dbReference>
<sequence>MPGRILIAATMSTGRIALKAILVRAHHDVIQASSADDVYAAVAHRSPALLLLDGGLPGTPAPELCRKLRADPQTATVPILVLAGREERQLRLDVLAAGADDVISKPVRPAALQARVRSLLRAAETRAELRMRESTARDLGFAEPAAGFERPGRVALVGATPAAGRIWKEALLRGGFRHDIVLLDPDSALEVAPRGAPDVFVLASEVIAPAAGTALLAELRSRPATRHAAILVVHPDDDGAEAEHALDYGANDLLEDGFDPVELGLRITAQLARKREADRLQLAFDTGLKLAALDPLTGLYNRRYAENHLAGVVDRARRMQQSFSVLMLDLDNFKRVNDRYGHGGGDAVLCETALRLRDDLRGPDLLARIGGEEFLIVLPDCGRAEAEPIADRIRARLSQSPVALPNGGAITVTASIGLAESDGTESSTSVIARADAALYRAKSGGRNRVQVAGPEVPGAPTSGPIYPTRGAGGA</sequence>
<dbReference type="PROSITE" id="PS50887">
    <property type="entry name" value="GGDEF"/>
    <property type="match status" value="1"/>
</dbReference>
<evidence type="ECO:0000259" key="5">
    <source>
        <dbReference type="PROSITE" id="PS50110"/>
    </source>
</evidence>
<proteinExistence type="predicted"/>
<dbReference type="GO" id="GO:1902201">
    <property type="term" value="P:negative regulation of bacterial-type flagellum-dependent cell motility"/>
    <property type="evidence" value="ECO:0007669"/>
    <property type="project" value="TreeGrafter"/>
</dbReference>
<dbReference type="GO" id="GO:0005886">
    <property type="term" value="C:plasma membrane"/>
    <property type="evidence" value="ECO:0007669"/>
    <property type="project" value="TreeGrafter"/>
</dbReference>
<organism evidence="7 8">
    <name type="scientific">Mesobaculum littorinae</name>
    <dbReference type="NCBI Taxonomy" id="2486419"/>
    <lineage>
        <taxon>Bacteria</taxon>
        <taxon>Pseudomonadati</taxon>
        <taxon>Pseudomonadota</taxon>
        <taxon>Alphaproteobacteria</taxon>
        <taxon>Rhodobacterales</taxon>
        <taxon>Roseobacteraceae</taxon>
        <taxon>Mesobaculum</taxon>
    </lineage>
</organism>
<dbReference type="RefSeq" id="WP_127906038.1">
    <property type="nucleotide sequence ID" value="NZ_RQXX01000002.1"/>
</dbReference>
<dbReference type="FunFam" id="3.30.70.270:FF:000001">
    <property type="entry name" value="Diguanylate cyclase domain protein"/>
    <property type="match status" value="1"/>
</dbReference>
<evidence type="ECO:0000256" key="3">
    <source>
        <dbReference type="PROSITE-ProRule" id="PRU00169"/>
    </source>
</evidence>
<dbReference type="SUPFAM" id="SSF55073">
    <property type="entry name" value="Nucleotide cyclase"/>
    <property type="match status" value="1"/>
</dbReference>
<dbReference type="Pfam" id="PF00990">
    <property type="entry name" value="GGDEF"/>
    <property type="match status" value="1"/>
</dbReference>
<evidence type="ECO:0000259" key="6">
    <source>
        <dbReference type="PROSITE" id="PS50887"/>
    </source>
</evidence>
<dbReference type="InterPro" id="IPR043128">
    <property type="entry name" value="Rev_trsase/Diguanyl_cyclase"/>
</dbReference>